<organism evidence="2 3">
    <name type="scientific">Silicimonas algicola</name>
    <dbReference type="NCBI Taxonomy" id="1826607"/>
    <lineage>
        <taxon>Bacteria</taxon>
        <taxon>Pseudomonadati</taxon>
        <taxon>Pseudomonadota</taxon>
        <taxon>Alphaproteobacteria</taxon>
        <taxon>Rhodobacterales</taxon>
        <taxon>Paracoccaceae</taxon>
    </lineage>
</organism>
<sequence>MKTTVFAAILGVAAFALPLGAETIGAEESYDLLFRNGTLDAVDRDSGLEYRREVTSELVPEAEDRDTGDIQLAFLKTEPAAVALSLHQDGKERGLGTFPASVGNPIIMYFYETTVRDMAEAAGGSPLYIRNRVKDALTQPAEIEKGRETFEGREIETTRITLRPFENDPNRERMQGFGDLTLSVTMSDEVPGWYLGLEASVPGDEAPIYHSTLTFDGVVE</sequence>
<dbReference type="OrthoDB" id="5801444at2"/>
<dbReference type="KEGG" id="salo:EF888_19430"/>
<name>A0A316G434_9RHOB</name>
<accession>A0A316G434</accession>
<dbReference type="AlphaFoldDB" id="A0A316G434"/>
<feature type="chain" id="PRO_5016240360" evidence="1">
    <location>
        <begin position="22"/>
        <end position="220"/>
    </location>
</feature>
<reference evidence="2 3" key="1">
    <citation type="submission" date="2018-05" db="EMBL/GenBank/DDBJ databases">
        <title>Genomic Encyclopedia of Type Strains, Phase IV (KMG-IV): sequencing the most valuable type-strain genomes for metagenomic binning, comparative biology and taxonomic classification.</title>
        <authorList>
            <person name="Goeker M."/>
        </authorList>
    </citation>
    <scope>NUCLEOTIDE SEQUENCE [LARGE SCALE GENOMIC DNA]</scope>
    <source>
        <strain evidence="2 3">DSM 103371</strain>
    </source>
</reference>
<evidence type="ECO:0000313" key="2">
    <source>
        <dbReference type="EMBL" id="PWK55085.1"/>
    </source>
</evidence>
<gene>
    <name evidence="2" type="ORF">C8D95_109173</name>
</gene>
<dbReference type="RefSeq" id="WP_109760482.1">
    <property type="nucleotide sequence ID" value="NZ_CP034588.1"/>
</dbReference>
<evidence type="ECO:0000256" key="1">
    <source>
        <dbReference type="SAM" id="SignalP"/>
    </source>
</evidence>
<dbReference type="Proteomes" id="UP000245390">
    <property type="component" value="Unassembled WGS sequence"/>
</dbReference>
<protein>
    <submittedName>
        <fullName evidence="2">Uncharacterized protein</fullName>
    </submittedName>
</protein>
<evidence type="ECO:0000313" key="3">
    <source>
        <dbReference type="Proteomes" id="UP000245390"/>
    </source>
</evidence>
<keyword evidence="1" id="KW-0732">Signal</keyword>
<comment type="caution">
    <text evidence="2">The sequence shown here is derived from an EMBL/GenBank/DDBJ whole genome shotgun (WGS) entry which is preliminary data.</text>
</comment>
<proteinExistence type="predicted"/>
<keyword evidence="3" id="KW-1185">Reference proteome</keyword>
<feature type="signal peptide" evidence="1">
    <location>
        <begin position="1"/>
        <end position="21"/>
    </location>
</feature>
<dbReference type="EMBL" id="QGGV01000009">
    <property type="protein sequence ID" value="PWK55085.1"/>
    <property type="molecule type" value="Genomic_DNA"/>
</dbReference>